<dbReference type="Proteomes" id="UP001595075">
    <property type="component" value="Unassembled WGS sequence"/>
</dbReference>
<reference evidence="1 2" key="1">
    <citation type="journal article" date="2024" name="Commun. Biol.">
        <title>Comparative genomic analysis of thermophilic fungi reveals convergent evolutionary adaptations and gene losses.</title>
        <authorList>
            <person name="Steindorff A.S."/>
            <person name="Aguilar-Pontes M.V."/>
            <person name="Robinson A.J."/>
            <person name="Andreopoulos B."/>
            <person name="LaButti K."/>
            <person name="Kuo A."/>
            <person name="Mondo S."/>
            <person name="Riley R."/>
            <person name="Otillar R."/>
            <person name="Haridas S."/>
            <person name="Lipzen A."/>
            <person name="Grimwood J."/>
            <person name="Schmutz J."/>
            <person name="Clum A."/>
            <person name="Reid I.D."/>
            <person name="Moisan M.C."/>
            <person name="Butler G."/>
            <person name="Nguyen T.T.M."/>
            <person name="Dewar K."/>
            <person name="Conant G."/>
            <person name="Drula E."/>
            <person name="Henrissat B."/>
            <person name="Hansel C."/>
            <person name="Singer S."/>
            <person name="Hutchinson M.I."/>
            <person name="de Vries R.P."/>
            <person name="Natvig D.O."/>
            <person name="Powell A.J."/>
            <person name="Tsang A."/>
            <person name="Grigoriev I.V."/>
        </authorList>
    </citation>
    <scope>NUCLEOTIDE SEQUENCE [LARGE SCALE GENOMIC DNA]</scope>
    <source>
        <strain evidence="1 2">CBS 494.80</strain>
    </source>
</reference>
<sequence>MAGYIIILTYEMFECNALKMYSYIQHIQDASFFPLSHLLYAYPSPLEVDYAIPRCYTIAKPEIQHPSLKNAFRCKYSSTCNFRASILNPSIQIIRQVKLRKRQRLRVLDGP</sequence>
<evidence type="ECO:0000313" key="2">
    <source>
        <dbReference type="Proteomes" id="UP001595075"/>
    </source>
</evidence>
<dbReference type="EMBL" id="JAZHXI010000004">
    <property type="protein sequence ID" value="KAL2072123.1"/>
    <property type="molecule type" value="Genomic_DNA"/>
</dbReference>
<organism evidence="1 2">
    <name type="scientific">Oculimacula yallundae</name>
    <dbReference type="NCBI Taxonomy" id="86028"/>
    <lineage>
        <taxon>Eukaryota</taxon>
        <taxon>Fungi</taxon>
        <taxon>Dikarya</taxon>
        <taxon>Ascomycota</taxon>
        <taxon>Pezizomycotina</taxon>
        <taxon>Leotiomycetes</taxon>
        <taxon>Helotiales</taxon>
        <taxon>Ploettnerulaceae</taxon>
        <taxon>Oculimacula</taxon>
    </lineage>
</organism>
<protein>
    <submittedName>
        <fullName evidence="1">Uncharacterized protein</fullName>
    </submittedName>
</protein>
<gene>
    <name evidence="1" type="ORF">VTL71DRAFT_11466</name>
</gene>
<evidence type="ECO:0000313" key="1">
    <source>
        <dbReference type="EMBL" id="KAL2072123.1"/>
    </source>
</evidence>
<keyword evidence="2" id="KW-1185">Reference proteome</keyword>
<proteinExistence type="predicted"/>
<accession>A0ABR4CQ55</accession>
<comment type="caution">
    <text evidence="1">The sequence shown here is derived from an EMBL/GenBank/DDBJ whole genome shotgun (WGS) entry which is preliminary data.</text>
</comment>
<name>A0ABR4CQ55_9HELO</name>